<dbReference type="RefSeq" id="WP_218122542.1">
    <property type="nucleotide sequence ID" value="NZ_FNAU01000006.1"/>
</dbReference>
<protein>
    <submittedName>
        <fullName evidence="1">Uncharacterized protein</fullName>
    </submittedName>
</protein>
<sequence>RPQTPSKNTRQLHLTLQHKHHPHVHFPGVGPVGVVRGNQFFLKQALTTGVADNFFAYGNSKDVSAVGDWDGDGIDTPAVDRR</sequence>
<dbReference type="EMBL" id="FNAU01000006">
    <property type="protein sequence ID" value="SDE34062.1"/>
    <property type="molecule type" value="Genomic_DNA"/>
</dbReference>
<name>A0A1G7C3W7_9ACTO</name>
<proteinExistence type="predicted"/>
<evidence type="ECO:0000313" key="2">
    <source>
        <dbReference type="Proteomes" id="UP000182744"/>
    </source>
</evidence>
<reference evidence="2" key="1">
    <citation type="submission" date="2016-10" db="EMBL/GenBank/DDBJ databases">
        <authorList>
            <person name="Varghese N."/>
        </authorList>
    </citation>
    <scope>NUCLEOTIDE SEQUENCE [LARGE SCALE GENOMIC DNA]</scope>
    <source>
        <strain evidence="2">DSM 20639</strain>
    </source>
</reference>
<keyword evidence="2" id="KW-1185">Reference proteome</keyword>
<gene>
    <name evidence="1" type="ORF">SAMN05421878_10699</name>
</gene>
<dbReference type="Proteomes" id="UP000182744">
    <property type="component" value="Unassembled WGS sequence"/>
</dbReference>
<accession>A0A1G7C3W7</accession>
<dbReference type="AlphaFoldDB" id="A0A1G7C3W7"/>
<evidence type="ECO:0000313" key="1">
    <source>
        <dbReference type="EMBL" id="SDE34062.1"/>
    </source>
</evidence>
<organism evidence="1 2">
    <name type="scientific">Actinobaculum suis</name>
    <dbReference type="NCBI Taxonomy" id="1657"/>
    <lineage>
        <taxon>Bacteria</taxon>
        <taxon>Bacillati</taxon>
        <taxon>Actinomycetota</taxon>
        <taxon>Actinomycetes</taxon>
        <taxon>Actinomycetales</taxon>
        <taxon>Actinomycetaceae</taxon>
        <taxon>Actinobaculum</taxon>
    </lineage>
</organism>
<feature type="non-terminal residue" evidence="1">
    <location>
        <position position="1"/>
    </location>
</feature>